<dbReference type="InterPro" id="IPR017896">
    <property type="entry name" value="4Fe4S_Fe-S-bd"/>
</dbReference>
<protein>
    <submittedName>
        <fullName evidence="9">4Fe-4S binding protein</fullName>
    </submittedName>
</protein>
<feature type="domain" description="4Fe-4S ferredoxin-type" evidence="8">
    <location>
        <begin position="196"/>
        <end position="223"/>
    </location>
</feature>
<evidence type="ECO:0000256" key="5">
    <source>
        <dbReference type="ARBA" id="ARBA00023004"/>
    </source>
</evidence>
<keyword evidence="7" id="KW-0472">Membrane</keyword>
<keyword evidence="7" id="KW-1133">Transmembrane helix</keyword>
<keyword evidence="6" id="KW-0411">Iron-sulfur</keyword>
<dbReference type="Pfam" id="PF13237">
    <property type="entry name" value="Fer4_10"/>
    <property type="match status" value="1"/>
</dbReference>
<feature type="domain" description="4Fe-4S ferredoxin-type" evidence="8">
    <location>
        <begin position="166"/>
        <end position="194"/>
    </location>
</feature>
<keyword evidence="10" id="KW-1185">Reference proteome</keyword>
<keyword evidence="3" id="KW-0479">Metal-binding</keyword>
<evidence type="ECO:0000256" key="2">
    <source>
        <dbReference type="ARBA" id="ARBA00022485"/>
    </source>
</evidence>
<keyword evidence="7" id="KW-0812">Transmembrane</keyword>
<evidence type="ECO:0000313" key="9">
    <source>
        <dbReference type="EMBL" id="REI39658.1"/>
    </source>
</evidence>
<gene>
    <name evidence="9" type="ORF">DYH56_14010</name>
</gene>
<keyword evidence="4" id="KW-0249">Electron transport</keyword>
<dbReference type="EMBL" id="QUAJ01000036">
    <property type="protein sequence ID" value="REI39658.1"/>
    <property type="molecule type" value="Genomic_DNA"/>
</dbReference>
<comment type="caution">
    <text evidence="9">The sequence shown here is derived from an EMBL/GenBank/DDBJ whole genome shotgun (WGS) entry which is preliminary data.</text>
</comment>
<evidence type="ECO:0000256" key="7">
    <source>
        <dbReference type="SAM" id="Phobius"/>
    </source>
</evidence>
<feature type="transmembrane region" description="Helical" evidence="7">
    <location>
        <begin position="86"/>
        <end position="104"/>
    </location>
</feature>
<dbReference type="Proteomes" id="UP000263486">
    <property type="component" value="Unassembled WGS sequence"/>
</dbReference>
<evidence type="ECO:0000256" key="3">
    <source>
        <dbReference type="ARBA" id="ARBA00022723"/>
    </source>
</evidence>
<reference evidence="9 10" key="1">
    <citation type="submission" date="2018-08" db="EMBL/GenBank/DDBJ databases">
        <title>Draft genome sequence of Psychrilyobacter sp. strain SD5 isolated from Black Sea water.</title>
        <authorList>
            <person name="Yadav S."/>
            <person name="Villanueva L."/>
            <person name="Damste J.S.S."/>
        </authorList>
    </citation>
    <scope>NUCLEOTIDE SEQUENCE [LARGE SCALE GENOMIC DNA]</scope>
    <source>
        <strain evidence="9 10">SD5</strain>
    </source>
</reference>
<accession>A0ABX9KE52</accession>
<sequence length="230" mass="26386">MILKKKIQIIRNTVQLIFLSFLLTGLYMEFRKIFIVLLPISLLMGNFFCGWVCPYGAAQEFFGAIGNKIFKKKYKMPQNIQKYLQFSRYILMIFTIVGIGTMFFETINSYKTFIILGKNISNVMISISLIIMISFLVISMLFERPFCSYLCIEGTKYSLASLTRIFTIKKNTESCINCKKCNKVCPMNISISDKSSVRNSQCINCFECVSICPVKGTLSYGKVKVSFKKK</sequence>
<feature type="transmembrane region" description="Helical" evidence="7">
    <location>
        <begin position="9"/>
        <end position="27"/>
    </location>
</feature>
<name>A0ABX9KE52_9FUSO</name>
<feature type="transmembrane region" description="Helical" evidence="7">
    <location>
        <begin position="124"/>
        <end position="142"/>
    </location>
</feature>
<dbReference type="Gene3D" id="3.30.70.20">
    <property type="match status" value="1"/>
</dbReference>
<keyword evidence="1" id="KW-0813">Transport</keyword>
<proteinExistence type="predicted"/>
<evidence type="ECO:0000256" key="1">
    <source>
        <dbReference type="ARBA" id="ARBA00022448"/>
    </source>
</evidence>
<organism evidence="9 10">
    <name type="scientific">Psychrilyobacter piezotolerans</name>
    <dbReference type="NCBI Taxonomy" id="2293438"/>
    <lineage>
        <taxon>Bacteria</taxon>
        <taxon>Fusobacteriati</taxon>
        <taxon>Fusobacteriota</taxon>
        <taxon>Fusobacteriia</taxon>
        <taxon>Fusobacteriales</taxon>
        <taxon>Fusobacteriaceae</taxon>
        <taxon>Psychrilyobacter</taxon>
    </lineage>
</organism>
<dbReference type="InterPro" id="IPR051684">
    <property type="entry name" value="Electron_Trans/Redox"/>
</dbReference>
<dbReference type="SUPFAM" id="SSF54862">
    <property type="entry name" value="4Fe-4S ferredoxins"/>
    <property type="match status" value="1"/>
</dbReference>
<feature type="transmembrane region" description="Helical" evidence="7">
    <location>
        <begin position="33"/>
        <end position="65"/>
    </location>
</feature>
<dbReference type="InterPro" id="IPR017900">
    <property type="entry name" value="4Fe4S_Fe_S_CS"/>
</dbReference>
<dbReference type="PROSITE" id="PS51379">
    <property type="entry name" value="4FE4S_FER_2"/>
    <property type="match status" value="2"/>
</dbReference>
<evidence type="ECO:0000259" key="8">
    <source>
        <dbReference type="PROSITE" id="PS51379"/>
    </source>
</evidence>
<dbReference type="PANTHER" id="PTHR30176:SF3">
    <property type="entry name" value="FERREDOXIN-TYPE PROTEIN NAPH"/>
    <property type="match status" value="1"/>
</dbReference>
<evidence type="ECO:0000256" key="6">
    <source>
        <dbReference type="ARBA" id="ARBA00023014"/>
    </source>
</evidence>
<evidence type="ECO:0000256" key="4">
    <source>
        <dbReference type="ARBA" id="ARBA00022982"/>
    </source>
</evidence>
<keyword evidence="5" id="KW-0408">Iron</keyword>
<evidence type="ECO:0000313" key="10">
    <source>
        <dbReference type="Proteomes" id="UP000263486"/>
    </source>
</evidence>
<dbReference type="PROSITE" id="PS00198">
    <property type="entry name" value="4FE4S_FER_1"/>
    <property type="match status" value="2"/>
</dbReference>
<dbReference type="Pfam" id="PF12801">
    <property type="entry name" value="Fer4_5"/>
    <property type="match status" value="2"/>
</dbReference>
<dbReference type="PANTHER" id="PTHR30176">
    <property type="entry name" value="FERREDOXIN-TYPE PROTEIN NAPH"/>
    <property type="match status" value="1"/>
</dbReference>
<keyword evidence="2" id="KW-0004">4Fe-4S</keyword>